<dbReference type="EMBL" id="ADKX01000017">
    <property type="protein sequence ID" value="EFW05678.1"/>
    <property type="molecule type" value="Genomic_DNA"/>
</dbReference>
<accession>E7G8G6</accession>
<dbReference type="GeneID" id="78230703"/>
<dbReference type="SUPFAM" id="SSF46785">
    <property type="entry name" value="Winged helix' DNA-binding domain"/>
    <property type="match status" value="1"/>
</dbReference>
<evidence type="ECO:0000313" key="3">
    <source>
        <dbReference type="Proteomes" id="UP000003157"/>
    </source>
</evidence>
<protein>
    <submittedName>
        <fullName evidence="2">PadR-family transcriptional regulator</fullName>
    </submittedName>
</protein>
<dbReference type="eggNOG" id="COG1695">
    <property type="taxonomic scope" value="Bacteria"/>
</dbReference>
<dbReference type="PANTHER" id="PTHR33169:SF13">
    <property type="entry name" value="PADR-FAMILY TRANSCRIPTIONAL REGULATOR"/>
    <property type="match status" value="1"/>
</dbReference>
<dbReference type="RefSeq" id="WP_008788170.1">
    <property type="nucleotide sequence ID" value="NZ_AKCB01000002.1"/>
</dbReference>
<evidence type="ECO:0000313" key="2">
    <source>
        <dbReference type="EMBL" id="EFW05678.1"/>
    </source>
</evidence>
<feature type="domain" description="Transcription regulator PadR N-terminal" evidence="1">
    <location>
        <begin position="13"/>
        <end position="83"/>
    </location>
</feature>
<dbReference type="OrthoDB" id="9814826at2"/>
<keyword evidence="3" id="KW-1185">Reference proteome</keyword>
<sequence length="106" mass="11933">MKSNPLTESTFYILLALASEPLHGYGIIKKVELLSENTIILAAGTLYGALENLKKSHLVDQMLIQDNSRRKVYQITDTGLEVLSHDYLRMKKLCLIAESILKKGEK</sequence>
<dbReference type="InterPro" id="IPR052509">
    <property type="entry name" value="Metal_resp_DNA-bind_regulator"/>
</dbReference>
<dbReference type="AlphaFoldDB" id="E7G8G6"/>
<organism evidence="2 3">
    <name type="scientific">Coprobacillus cateniformis</name>
    <dbReference type="NCBI Taxonomy" id="100884"/>
    <lineage>
        <taxon>Bacteria</taxon>
        <taxon>Bacillati</taxon>
        <taxon>Bacillota</taxon>
        <taxon>Erysipelotrichia</taxon>
        <taxon>Erysipelotrichales</taxon>
        <taxon>Coprobacillaceae</taxon>
        <taxon>Coprobacillus</taxon>
    </lineage>
</organism>
<gene>
    <name evidence="2" type="ORF">HMPREF9488_01054</name>
</gene>
<dbReference type="STRING" id="100884.GCA_000269565_02901"/>
<dbReference type="HOGENOM" id="CLU_063440_4_1_9"/>
<dbReference type="Gene3D" id="1.10.10.10">
    <property type="entry name" value="Winged helix-like DNA-binding domain superfamily/Winged helix DNA-binding domain"/>
    <property type="match status" value="1"/>
</dbReference>
<dbReference type="InterPro" id="IPR036390">
    <property type="entry name" value="WH_DNA-bd_sf"/>
</dbReference>
<reference evidence="2 3" key="1">
    <citation type="submission" date="2010-12" db="EMBL/GenBank/DDBJ databases">
        <title>The Genome Sequence of Coprobacillus sp. strain 29_1.</title>
        <authorList>
            <consortium name="The Broad Institute Genome Sequencing Platform"/>
            <person name="Earl A."/>
            <person name="Ward D."/>
            <person name="Feldgarden M."/>
            <person name="Gevers D."/>
            <person name="Daigneault M."/>
            <person name="Sibley C.D."/>
            <person name="White A."/>
            <person name="Strauss J."/>
            <person name="Allen-Vercoe E."/>
            <person name="Young S.K."/>
            <person name="Zeng Q."/>
            <person name="Gargeya S."/>
            <person name="Fitzgerald M."/>
            <person name="Haas B."/>
            <person name="Abouelleil A."/>
            <person name="Alvarado L."/>
            <person name="Arachchi H.M."/>
            <person name="Berlin A."/>
            <person name="Brown A."/>
            <person name="Chapman S.B."/>
            <person name="Chen Z."/>
            <person name="Dunbar C."/>
            <person name="Freedman E."/>
            <person name="Gearin G."/>
            <person name="Gellesch M."/>
            <person name="Goldberg J."/>
            <person name="Griggs A."/>
            <person name="Gujja S."/>
            <person name="Heilman E."/>
            <person name="Heiman D."/>
            <person name="Howarth C."/>
            <person name="Larson L."/>
            <person name="Lui A."/>
            <person name="MacDonald P.J.P."/>
            <person name="Mehta T."/>
            <person name="Montmayeur A."/>
            <person name="Murphy C."/>
            <person name="Neiman D."/>
            <person name="Pearson M."/>
            <person name="Priest M."/>
            <person name="Roberts A."/>
            <person name="Saif S."/>
            <person name="Shea T."/>
            <person name="Shenoy N."/>
            <person name="Sisk P."/>
            <person name="Stolte C."/>
            <person name="Sykes S."/>
            <person name="White J."/>
            <person name="Yandava C."/>
            <person name="Nusbaum C."/>
            <person name="Birren B."/>
        </authorList>
    </citation>
    <scope>NUCLEOTIDE SEQUENCE [LARGE SCALE GENOMIC DNA]</scope>
    <source>
        <strain evidence="2 3">29_1</strain>
    </source>
</reference>
<dbReference type="InterPro" id="IPR005149">
    <property type="entry name" value="Tscrpt_reg_PadR_N"/>
</dbReference>
<dbReference type="Pfam" id="PF03551">
    <property type="entry name" value="PadR"/>
    <property type="match status" value="1"/>
</dbReference>
<dbReference type="PANTHER" id="PTHR33169">
    <property type="entry name" value="PADR-FAMILY TRANSCRIPTIONAL REGULATOR"/>
    <property type="match status" value="1"/>
</dbReference>
<evidence type="ECO:0000259" key="1">
    <source>
        <dbReference type="Pfam" id="PF03551"/>
    </source>
</evidence>
<proteinExistence type="predicted"/>
<dbReference type="InterPro" id="IPR036388">
    <property type="entry name" value="WH-like_DNA-bd_sf"/>
</dbReference>
<dbReference type="Proteomes" id="UP000003157">
    <property type="component" value="Unassembled WGS sequence"/>
</dbReference>
<name>E7G8G6_9FIRM</name>
<comment type="caution">
    <text evidence="2">The sequence shown here is derived from an EMBL/GenBank/DDBJ whole genome shotgun (WGS) entry which is preliminary data.</text>
</comment>